<keyword evidence="2" id="KW-1133">Transmembrane helix</keyword>
<proteinExistence type="predicted"/>
<evidence type="ECO:0000256" key="1">
    <source>
        <dbReference type="SAM" id="MobiDB-lite"/>
    </source>
</evidence>
<dbReference type="Proteomes" id="UP000887540">
    <property type="component" value="Unplaced"/>
</dbReference>
<organism evidence="3 4">
    <name type="scientific">Acrobeloides nanus</name>
    <dbReference type="NCBI Taxonomy" id="290746"/>
    <lineage>
        <taxon>Eukaryota</taxon>
        <taxon>Metazoa</taxon>
        <taxon>Ecdysozoa</taxon>
        <taxon>Nematoda</taxon>
        <taxon>Chromadorea</taxon>
        <taxon>Rhabditida</taxon>
        <taxon>Tylenchina</taxon>
        <taxon>Cephalobomorpha</taxon>
        <taxon>Cephaloboidea</taxon>
        <taxon>Cephalobidae</taxon>
        <taxon>Acrobeloides</taxon>
    </lineage>
</organism>
<accession>A0A914EML0</accession>
<evidence type="ECO:0000313" key="4">
    <source>
        <dbReference type="WBParaSite" id="ACRNAN_scaffold9527.g30420.t1"/>
    </source>
</evidence>
<evidence type="ECO:0000313" key="3">
    <source>
        <dbReference type="Proteomes" id="UP000887540"/>
    </source>
</evidence>
<feature type="transmembrane region" description="Helical" evidence="2">
    <location>
        <begin position="95"/>
        <end position="120"/>
    </location>
</feature>
<protein>
    <submittedName>
        <fullName evidence="4">Uncharacterized protein</fullName>
    </submittedName>
</protein>
<reference evidence="4" key="1">
    <citation type="submission" date="2022-11" db="UniProtKB">
        <authorList>
            <consortium name="WormBaseParasite"/>
        </authorList>
    </citation>
    <scope>IDENTIFICATION</scope>
</reference>
<dbReference type="AlphaFoldDB" id="A0A914EML0"/>
<feature type="region of interest" description="Disordered" evidence="1">
    <location>
        <begin position="322"/>
        <end position="345"/>
    </location>
</feature>
<name>A0A914EML0_9BILA</name>
<keyword evidence="2" id="KW-0812">Transmembrane</keyword>
<dbReference type="WBParaSite" id="ACRNAN_scaffold9527.g30420.t1">
    <property type="protein sequence ID" value="ACRNAN_scaffold9527.g30420.t1"/>
    <property type="gene ID" value="ACRNAN_scaffold9527.g30420"/>
</dbReference>
<sequence length="368" mass="43670">MVFSSSSKQVAWTFSKNIPIGTYDRITDSIEMEDAKNVSYQLYKNGSLLLRNVGRYLIERYTCISSTSNDNLTSVVFFRLDYSLWYSTDWVFDSVFWGACIFAVLFCAASFILNILWIIGRKTSLWWINRTERMSRVRSMVEAIEKYRQRQMDNLHETYHRRVAAIRENYHQQVEQVRVSYSNQADRIRDYRQTQLEHLTQHLDNIRDNYNQQLNRLREFGARRAETLWENYERQLNRMRTFTLQQRLKLMRQYKVKQRYINKLLESIGDSNNPESINKKEAAIRAVLELPDHSLPPNLLSRSSSFHSLPGYIFEANDEMVATTSHPHPTPKNRKPSTNEEKYEEVNVPLTSSRSFNELRNIDELTKM</sequence>
<evidence type="ECO:0000256" key="2">
    <source>
        <dbReference type="SAM" id="Phobius"/>
    </source>
</evidence>
<keyword evidence="3" id="KW-1185">Reference proteome</keyword>
<keyword evidence="2" id="KW-0472">Membrane</keyword>